<feature type="domain" description="Tyr recombinase" evidence="5">
    <location>
        <begin position="198"/>
        <end position="391"/>
    </location>
</feature>
<reference evidence="6" key="2">
    <citation type="submission" date="2021-01" db="EMBL/GenBank/DDBJ databases">
        <authorList>
            <person name="Yu Y."/>
        </authorList>
    </citation>
    <scope>NUCLEOTIDE SEQUENCE</scope>
    <source>
        <strain evidence="6">As-5</strain>
        <strain evidence="7">As-6</strain>
    </source>
</reference>
<dbReference type="Pfam" id="PF00589">
    <property type="entry name" value="Phage_integrase"/>
    <property type="match status" value="1"/>
</dbReference>
<keyword evidence="4" id="KW-0233">DNA recombination</keyword>
<keyword evidence="3" id="KW-0238">DNA-binding</keyword>
<dbReference type="GO" id="GO:0015074">
    <property type="term" value="P:DNA integration"/>
    <property type="evidence" value="ECO:0007669"/>
    <property type="project" value="UniProtKB-KW"/>
</dbReference>
<evidence type="ECO:0000313" key="7">
    <source>
        <dbReference type="EMBL" id="MBM9937840.1"/>
    </source>
</evidence>
<dbReference type="InterPro" id="IPR013762">
    <property type="entry name" value="Integrase-like_cat_sf"/>
</dbReference>
<sequence length="395" mass="42776">MRVSWVQTYGGRRCTSDNVELSEYDDSICNEGYILHMKSIPSLTVDRLPSLPDPAQLSAGAAAAADQIVAAARSANTMRSYRTALRYWAGWYQGRYGQALRLPLPAAAVVQFIVDHLARDTAEGLRWELPAALDHALVTAKLKSQPGPWRLATLTHRVSVLSKVHQLQQLANPIDSAEVRQLLASARRGAHKRGERPHKKAAITRIELQALLATCGDDLAGVRDRALLYFGFASGGRRRSEVAAASLTHLRQLPDGGFVYHLDQGKTLQSGPKVGDSPDKPLLGAAATALQAWLDAAQLTEGALFRRVWGKRIGSALSDRAIALIIQRRAALAGLEGDFGGHSLRSGFVTEGARQGVALPALMAMTDHRSVASVIGYYQHGRVAENPAAHLLEER</sequence>
<accession>A0AAW4GDS8</accession>
<proteinExistence type="predicted"/>
<dbReference type="InterPro" id="IPR002104">
    <property type="entry name" value="Integrase_catalytic"/>
</dbReference>
<dbReference type="SUPFAM" id="SSF56349">
    <property type="entry name" value="DNA breaking-rejoining enzymes"/>
    <property type="match status" value="1"/>
</dbReference>
<evidence type="ECO:0000256" key="3">
    <source>
        <dbReference type="ARBA" id="ARBA00023125"/>
    </source>
</evidence>
<evidence type="ECO:0000256" key="1">
    <source>
        <dbReference type="ARBA" id="ARBA00022829"/>
    </source>
</evidence>
<dbReference type="InterPro" id="IPR011010">
    <property type="entry name" value="DNA_brk_join_enz"/>
</dbReference>
<comment type="caution">
    <text evidence="6">The sequence shown here is derived from an EMBL/GenBank/DDBJ whole genome shotgun (WGS) entry which is preliminary data.</text>
</comment>
<evidence type="ECO:0000256" key="2">
    <source>
        <dbReference type="ARBA" id="ARBA00022908"/>
    </source>
</evidence>
<dbReference type="Gene3D" id="1.10.150.130">
    <property type="match status" value="1"/>
</dbReference>
<protein>
    <submittedName>
        <fullName evidence="6">Site-specific integrase</fullName>
    </submittedName>
</protein>
<dbReference type="GO" id="GO:0007059">
    <property type="term" value="P:chromosome segregation"/>
    <property type="evidence" value="ECO:0007669"/>
    <property type="project" value="UniProtKB-KW"/>
</dbReference>
<evidence type="ECO:0000313" key="6">
    <source>
        <dbReference type="EMBL" id="MBM9912244.1"/>
    </source>
</evidence>
<dbReference type="InterPro" id="IPR010998">
    <property type="entry name" value="Integrase_recombinase_N"/>
</dbReference>
<evidence type="ECO:0000313" key="8">
    <source>
        <dbReference type="Proteomes" id="UP000749453"/>
    </source>
</evidence>
<reference evidence="8" key="1">
    <citation type="submission" date="2021-01" db="EMBL/GenBank/DDBJ databases">
        <title>Stenotrophomonas maltophilia.</title>
        <authorList>
            <person name="Yu Y."/>
        </authorList>
    </citation>
    <scope>NUCLEOTIDE SEQUENCE [LARGE SCALE GENOMIC DNA]</scope>
    <source>
        <strain evidence="8">As-6</strain>
    </source>
</reference>
<keyword evidence="1" id="KW-0159">Chromosome partition</keyword>
<dbReference type="InterPro" id="IPR050090">
    <property type="entry name" value="Tyrosine_recombinase_XerCD"/>
</dbReference>
<dbReference type="Gene3D" id="1.10.443.10">
    <property type="entry name" value="Intergrase catalytic core"/>
    <property type="match status" value="1"/>
</dbReference>
<evidence type="ECO:0000313" key="9">
    <source>
        <dbReference type="Proteomes" id="UP000784064"/>
    </source>
</evidence>
<dbReference type="EMBL" id="JAFFTA010000001">
    <property type="protein sequence ID" value="MBM9912244.1"/>
    <property type="molecule type" value="Genomic_DNA"/>
</dbReference>
<dbReference type="CDD" id="cd00799">
    <property type="entry name" value="INT_Cre_C"/>
    <property type="match status" value="1"/>
</dbReference>
<dbReference type="Proteomes" id="UP000784064">
    <property type="component" value="Unassembled WGS sequence"/>
</dbReference>
<dbReference type="GO" id="GO:0006310">
    <property type="term" value="P:DNA recombination"/>
    <property type="evidence" value="ECO:0007669"/>
    <property type="project" value="UniProtKB-KW"/>
</dbReference>
<dbReference type="PANTHER" id="PTHR30349">
    <property type="entry name" value="PHAGE INTEGRASE-RELATED"/>
    <property type="match status" value="1"/>
</dbReference>
<evidence type="ECO:0000259" key="5">
    <source>
        <dbReference type="PROSITE" id="PS51898"/>
    </source>
</evidence>
<evidence type="ECO:0000256" key="4">
    <source>
        <dbReference type="ARBA" id="ARBA00023172"/>
    </source>
</evidence>
<name>A0AAW4GDS8_9GAMM</name>
<keyword evidence="2" id="KW-0229">DNA integration</keyword>
<dbReference type="PANTHER" id="PTHR30349:SF81">
    <property type="entry name" value="TYROSINE RECOMBINASE XERC"/>
    <property type="match status" value="1"/>
</dbReference>
<organism evidence="6 9">
    <name type="scientific">Stenotrophomonas lactitubi</name>
    <dbReference type="NCBI Taxonomy" id="2045214"/>
    <lineage>
        <taxon>Bacteria</taxon>
        <taxon>Pseudomonadati</taxon>
        <taxon>Pseudomonadota</taxon>
        <taxon>Gammaproteobacteria</taxon>
        <taxon>Lysobacterales</taxon>
        <taxon>Lysobacteraceae</taxon>
        <taxon>Stenotrophomonas</taxon>
    </lineage>
</organism>
<gene>
    <name evidence="6" type="ORF">JJW18_01995</name>
    <name evidence="7" type="ORF">JJW19_06760</name>
</gene>
<dbReference type="PROSITE" id="PS51898">
    <property type="entry name" value="TYR_RECOMBINASE"/>
    <property type="match status" value="1"/>
</dbReference>
<dbReference type="Proteomes" id="UP000749453">
    <property type="component" value="Unassembled WGS sequence"/>
</dbReference>
<dbReference type="SUPFAM" id="SSF47823">
    <property type="entry name" value="lambda integrase-like, N-terminal domain"/>
    <property type="match status" value="1"/>
</dbReference>
<keyword evidence="8" id="KW-1185">Reference proteome</keyword>
<dbReference type="GO" id="GO:0003677">
    <property type="term" value="F:DNA binding"/>
    <property type="evidence" value="ECO:0007669"/>
    <property type="project" value="UniProtKB-KW"/>
</dbReference>
<dbReference type="EMBL" id="JAFFTB010000009">
    <property type="protein sequence ID" value="MBM9937840.1"/>
    <property type="molecule type" value="Genomic_DNA"/>
</dbReference>
<dbReference type="AlphaFoldDB" id="A0AAW4GDS8"/>